<keyword evidence="10" id="KW-0573">Peptidoglycan synthesis</keyword>
<gene>
    <name evidence="16" type="ORF">BW247_14280</name>
</gene>
<dbReference type="GO" id="GO:0071555">
    <property type="term" value="P:cell wall organization"/>
    <property type="evidence" value="ECO:0007669"/>
    <property type="project" value="UniProtKB-KW"/>
</dbReference>
<dbReference type="InterPro" id="IPR012338">
    <property type="entry name" value="Beta-lactam/transpept-like"/>
</dbReference>
<dbReference type="InterPro" id="IPR018044">
    <property type="entry name" value="Peptidase_S11"/>
</dbReference>
<evidence type="ECO:0000256" key="2">
    <source>
        <dbReference type="ARBA" id="ARBA00004752"/>
    </source>
</evidence>
<feature type="signal peptide" evidence="14">
    <location>
        <begin position="1"/>
        <end position="22"/>
    </location>
</feature>
<evidence type="ECO:0000256" key="8">
    <source>
        <dbReference type="ARBA" id="ARBA00022801"/>
    </source>
</evidence>
<evidence type="ECO:0000313" key="16">
    <source>
        <dbReference type="EMBL" id="APZ44116.1"/>
    </source>
</evidence>
<accession>A0A1P8UJV7</accession>
<evidence type="ECO:0000256" key="1">
    <source>
        <dbReference type="ARBA" id="ARBA00003217"/>
    </source>
</evidence>
<evidence type="ECO:0000256" key="9">
    <source>
        <dbReference type="ARBA" id="ARBA00022960"/>
    </source>
</evidence>
<feature type="chain" id="PRO_5012185067" description="serine-type D-Ala-D-Ala carboxypeptidase" evidence="14">
    <location>
        <begin position="23"/>
        <end position="401"/>
    </location>
</feature>
<evidence type="ECO:0000256" key="14">
    <source>
        <dbReference type="SAM" id="SignalP"/>
    </source>
</evidence>
<evidence type="ECO:0000256" key="11">
    <source>
        <dbReference type="ARBA" id="ARBA00023316"/>
    </source>
</evidence>
<evidence type="ECO:0000256" key="7">
    <source>
        <dbReference type="ARBA" id="ARBA00022729"/>
    </source>
</evidence>
<dbReference type="KEGG" id="afy:BW247_14280"/>
<proteinExistence type="inferred from homology"/>
<dbReference type="Gene3D" id="3.40.710.10">
    <property type="entry name" value="DD-peptidase/beta-lactamase superfamily"/>
    <property type="match status" value="1"/>
</dbReference>
<reference evidence="16 17" key="1">
    <citation type="submission" date="2017-01" db="EMBL/GenBank/DDBJ databases">
        <title>Draft sequence of Acidihalobacter ferrooxidans strain DSM 14175 (strain V8).</title>
        <authorList>
            <person name="Khaleque H.N."/>
            <person name="Ramsay J.P."/>
            <person name="Murphy R.J.T."/>
            <person name="Kaksonen A.H."/>
            <person name="Boxall N.J."/>
            <person name="Watkin E.L.J."/>
        </authorList>
    </citation>
    <scope>NUCLEOTIDE SEQUENCE [LARGE SCALE GENOMIC DNA]</scope>
    <source>
        <strain evidence="16 17">V8</strain>
    </source>
</reference>
<dbReference type="InterPro" id="IPR012907">
    <property type="entry name" value="Peptidase_S11_C"/>
</dbReference>
<evidence type="ECO:0000256" key="3">
    <source>
        <dbReference type="ARBA" id="ARBA00007164"/>
    </source>
</evidence>
<keyword evidence="17" id="KW-1185">Reference proteome</keyword>
<comment type="function">
    <text evidence="1">Removes C-terminal D-alanyl residues from sugar-peptide cell wall precursors.</text>
</comment>
<comment type="pathway">
    <text evidence="2">Cell wall biogenesis; peptidoglycan biosynthesis.</text>
</comment>
<dbReference type="InterPro" id="IPR001967">
    <property type="entry name" value="Peptidase_S11_N"/>
</dbReference>
<dbReference type="UniPathway" id="UPA00219"/>
<dbReference type="GO" id="GO:0009002">
    <property type="term" value="F:serine-type D-Ala-D-Ala carboxypeptidase activity"/>
    <property type="evidence" value="ECO:0007669"/>
    <property type="project" value="UniProtKB-EC"/>
</dbReference>
<dbReference type="AlphaFoldDB" id="A0A1P8UJV7"/>
<keyword evidence="6" id="KW-0645">Protease</keyword>
<keyword evidence="11" id="KW-0961">Cell wall biogenesis/degradation</keyword>
<evidence type="ECO:0000256" key="5">
    <source>
        <dbReference type="ARBA" id="ARBA00022645"/>
    </source>
</evidence>
<dbReference type="PANTHER" id="PTHR21581">
    <property type="entry name" value="D-ALANYL-D-ALANINE CARBOXYPEPTIDASE"/>
    <property type="match status" value="1"/>
</dbReference>
<dbReference type="Pfam" id="PF07943">
    <property type="entry name" value="PBP5_C"/>
    <property type="match status" value="1"/>
</dbReference>
<dbReference type="Gene3D" id="2.60.410.10">
    <property type="entry name" value="D-Ala-D-Ala carboxypeptidase, C-terminal domain"/>
    <property type="match status" value="1"/>
</dbReference>
<keyword evidence="5" id="KW-0121">Carboxypeptidase</keyword>
<dbReference type="GO" id="GO:0009252">
    <property type="term" value="P:peptidoglycan biosynthetic process"/>
    <property type="evidence" value="ECO:0007669"/>
    <property type="project" value="UniProtKB-UniPathway"/>
</dbReference>
<evidence type="ECO:0000256" key="10">
    <source>
        <dbReference type="ARBA" id="ARBA00022984"/>
    </source>
</evidence>
<keyword evidence="9" id="KW-0133">Cell shape</keyword>
<organism evidence="16 17">
    <name type="scientific">Acidihalobacter ferrooxydans</name>
    <dbReference type="NCBI Taxonomy" id="1765967"/>
    <lineage>
        <taxon>Bacteria</taxon>
        <taxon>Pseudomonadati</taxon>
        <taxon>Pseudomonadota</taxon>
        <taxon>Gammaproteobacteria</taxon>
        <taxon>Chromatiales</taxon>
        <taxon>Ectothiorhodospiraceae</taxon>
        <taxon>Acidihalobacter</taxon>
    </lineage>
</organism>
<comment type="catalytic activity">
    <reaction evidence="12">
        <text>Preferential cleavage: (Ac)2-L-Lys-D-Ala-|-D-Ala. Also transpeptidation of peptidyl-alanyl moieties that are N-acyl substituents of D-alanine.</text>
        <dbReference type="EC" id="3.4.16.4"/>
    </reaction>
</comment>
<dbReference type="EMBL" id="CP019434">
    <property type="protein sequence ID" value="APZ44116.1"/>
    <property type="molecule type" value="Genomic_DNA"/>
</dbReference>
<dbReference type="Pfam" id="PF00768">
    <property type="entry name" value="Peptidase_S11"/>
    <property type="match status" value="1"/>
</dbReference>
<evidence type="ECO:0000256" key="4">
    <source>
        <dbReference type="ARBA" id="ARBA00012448"/>
    </source>
</evidence>
<sequence>MNKLLRLLFASLLLWSVGPAHAAAPAASQTPFVVPAVPALGVHSYVLLDARTGQVIAQQNASARQAPGGAAKLMVAYVVFQELQAGRIALDSRLRVSRVAWHEPGARMFLSPGSEVTVNDLLQGLLVDGGNDAAATLAQGIAGTRSSFVSLMNADAHNLGLGNTHYSNVTGLPAPGLYTSAMDMAKLSRALLTQFPQYAHYFTQKRFTWDGITQYNFDKLLWRDAHSEGLEPGYADRAAGFCMAAAARHGHTQLIAAVMGMAPQKGASLDQNLNALARVSEVLLNYGFSFYTTRELYKAGAKVGELRVNGGAQRKLAVGLAHALYVTLPRGEYSALAAKAEFSGTPAAPVAKGQKLGEMVVRLHGKTLATAPVVALQSVPRGNLWQRLKNAALDWLHSQKA</sequence>
<dbReference type="InterPro" id="IPR037167">
    <property type="entry name" value="Peptidase_S11_C_sf"/>
</dbReference>
<dbReference type="PANTHER" id="PTHR21581:SF6">
    <property type="entry name" value="TRAFFICKING PROTEIN PARTICLE COMPLEX SUBUNIT 12"/>
    <property type="match status" value="1"/>
</dbReference>
<protein>
    <recommendedName>
        <fullName evidence="4">serine-type D-Ala-D-Ala carboxypeptidase</fullName>
        <ecNumber evidence="4">3.4.16.4</ecNumber>
    </recommendedName>
</protein>
<dbReference type="SUPFAM" id="SSF56601">
    <property type="entry name" value="beta-lactamase/transpeptidase-like"/>
    <property type="match status" value="1"/>
</dbReference>
<feature type="domain" description="Peptidase S11 D-Ala-D-Ala carboxypeptidase A C-terminal" evidence="15">
    <location>
        <begin position="291"/>
        <end position="381"/>
    </location>
</feature>
<dbReference type="InterPro" id="IPR015956">
    <property type="entry name" value="Peniciliin-bd_prot_C_sf"/>
</dbReference>
<keyword evidence="8" id="KW-0378">Hydrolase</keyword>
<name>A0A1P8UJV7_9GAMM</name>
<keyword evidence="7 14" id="KW-0732">Signal</keyword>
<evidence type="ECO:0000256" key="12">
    <source>
        <dbReference type="ARBA" id="ARBA00034000"/>
    </source>
</evidence>
<dbReference type="RefSeq" id="WP_076837739.1">
    <property type="nucleotide sequence ID" value="NZ_CP019434.1"/>
</dbReference>
<dbReference type="Proteomes" id="UP000243807">
    <property type="component" value="Chromosome"/>
</dbReference>
<evidence type="ECO:0000313" key="17">
    <source>
        <dbReference type="Proteomes" id="UP000243807"/>
    </source>
</evidence>
<dbReference type="SMART" id="SM00936">
    <property type="entry name" value="PBP5_C"/>
    <property type="match status" value="1"/>
</dbReference>
<evidence type="ECO:0000256" key="6">
    <source>
        <dbReference type="ARBA" id="ARBA00022670"/>
    </source>
</evidence>
<dbReference type="STRING" id="1765967.BW247_14280"/>
<evidence type="ECO:0000259" key="15">
    <source>
        <dbReference type="SMART" id="SM00936"/>
    </source>
</evidence>
<dbReference type="OrthoDB" id="9795979at2"/>
<dbReference type="EC" id="3.4.16.4" evidence="4"/>
<dbReference type="GO" id="GO:0006508">
    <property type="term" value="P:proteolysis"/>
    <property type="evidence" value="ECO:0007669"/>
    <property type="project" value="UniProtKB-KW"/>
</dbReference>
<dbReference type="GO" id="GO:0008360">
    <property type="term" value="P:regulation of cell shape"/>
    <property type="evidence" value="ECO:0007669"/>
    <property type="project" value="UniProtKB-KW"/>
</dbReference>
<evidence type="ECO:0000256" key="13">
    <source>
        <dbReference type="RuleBase" id="RU004016"/>
    </source>
</evidence>
<dbReference type="PRINTS" id="PR00725">
    <property type="entry name" value="DADACBPTASE1"/>
</dbReference>
<comment type="similarity">
    <text evidence="3 13">Belongs to the peptidase S11 family.</text>
</comment>
<dbReference type="SUPFAM" id="SSF69189">
    <property type="entry name" value="Penicillin-binding protein associated domain"/>
    <property type="match status" value="1"/>
</dbReference>